<accession>L9UAP4</accession>
<dbReference type="EMBL" id="AOPO01000003">
    <property type="protein sequence ID" value="ELY21914.1"/>
    <property type="molecule type" value="Genomic_DNA"/>
</dbReference>
<name>L9UAP4_9GAMM</name>
<organism evidence="1 2">
    <name type="scientific">Vreelandella titanicae BH1</name>
    <dbReference type="NCBI Taxonomy" id="1204738"/>
    <lineage>
        <taxon>Bacteria</taxon>
        <taxon>Pseudomonadati</taxon>
        <taxon>Pseudomonadota</taxon>
        <taxon>Gammaproteobacteria</taxon>
        <taxon>Oceanospirillales</taxon>
        <taxon>Halomonadaceae</taxon>
        <taxon>Vreelandella</taxon>
    </lineage>
</organism>
<dbReference type="Gene3D" id="3.30.70.100">
    <property type="match status" value="1"/>
</dbReference>
<gene>
    <name evidence="1" type="ORF">HALTITAN_1024</name>
</gene>
<evidence type="ECO:0000313" key="2">
    <source>
        <dbReference type="Proteomes" id="UP000011651"/>
    </source>
</evidence>
<protein>
    <submittedName>
        <fullName evidence="1">Dimeric alpha-beta barrel</fullName>
    </submittedName>
</protein>
<dbReference type="PATRIC" id="fig|1204738.3.peg.1539"/>
<sequence>MNMPFSIDKELFSKSLEEAGIRRVAFVFHLKVKDINGYSKFLKESQNSFNSKRLFRVKADPVAREGMWIDEIIIDEFPSTQAAFKFLSTFDETLDQVCSEHTILAIEPEPSVLFYMVKIISRVVRLFKGVIDKGTPTATWKAENSAVWPDEKQMEVARAQDLDEPLFVYNLNKYKPNAEYNNSYEVAKGISGKEAYDRYSKIAGFELLRRGAYPVYGGKPLGLFSSDKECMLADRWDHFIFVRYPQRRNLLATIESEEFHKGEVHRDAGLERVAIFMAKA</sequence>
<proteinExistence type="predicted"/>
<reference evidence="1 2" key="1">
    <citation type="journal article" date="2013" name="Genome Announc.">
        <title>Draft Genome of the Marine Gammaproteobacterium Halomonas titanicae.</title>
        <authorList>
            <person name="Sanchez-Porro C."/>
            <person name="de la Haba R.R."/>
            <person name="Cruz-Hernandez N."/>
            <person name="Gonzalez J.M."/>
            <person name="Reyes-Guirao C."/>
            <person name="Navarro-Sampedro L."/>
            <person name="Carballo M."/>
            <person name="Ventosa A."/>
        </authorList>
    </citation>
    <scope>NUCLEOTIDE SEQUENCE [LARGE SCALE GENOMIC DNA]</scope>
    <source>
        <strain evidence="1 2">BH1</strain>
    </source>
</reference>
<comment type="caution">
    <text evidence="1">The sequence shown here is derived from an EMBL/GenBank/DDBJ whole genome shotgun (WGS) entry which is preliminary data.</text>
</comment>
<dbReference type="Proteomes" id="UP000011651">
    <property type="component" value="Unassembled WGS sequence"/>
</dbReference>
<dbReference type="RefSeq" id="WP_009286744.1">
    <property type="nucleotide sequence ID" value="NZ_AOPO01000003.1"/>
</dbReference>
<dbReference type="AlphaFoldDB" id="L9UAP4"/>
<evidence type="ECO:0000313" key="1">
    <source>
        <dbReference type="EMBL" id="ELY21914.1"/>
    </source>
</evidence>